<name>G1TII1_RABIT</name>
<dbReference type="InParanoid" id="G1TII1"/>
<protein>
    <submittedName>
        <fullName evidence="2">Uncharacterized protein</fullName>
    </submittedName>
</protein>
<dbReference type="Ensembl" id="ENSOCUT00000006902.3">
    <property type="protein sequence ID" value="ENSOCUP00000016752.2"/>
    <property type="gene ID" value="ENSOCUG00000006902.3"/>
</dbReference>
<accession>G1TII1</accession>
<organism evidence="2 3">
    <name type="scientific">Oryctolagus cuniculus</name>
    <name type="common">Rabbit</name>
    <dbReference type="NCBI Taxonomy" id="9986"/>
    <lineage>
        <taxon>Eukaryota</taxon>
        <taxon>Metazoa</taxon>
        <taxon>Chordata</taxon>
        <taxon>Craniata</taxon>
        <taxon>Vertebrata</taxon>
        <taxon>Euteleostomi</taxon>
        <taxon>Mammalia</taxon>
        <taxon>Eutheria</taxon>
        <taxon>Euarchontoglires</taxon>
        <taxon>Glires</taxon>
        <taxon>Lagomorpha</taxon>
        <taxon>Leporidae</taxon>
        <taxon>Oryctolagus</taxon>
    </lineage>
</organism>
<feature type="region of interest" description="Disordered" evidence="1">
    <location>
        <begin position="1"/>
        <end position="55"/>
    </location>
</feature>
<dbReference type="eggNOG" id="KOG2712">
    <property type="taxonomic scope" value="Eukaryota"/>
</dbReference>
<reference evidence="2" key="3">
    <citation type="submission" date="2025-09" db="UniProtKB">
        <authorList>
            <consortium name="Ensembl"/>
        </authorList>
    </citation>
    <scope>IDENTIFICATION</scope>
    <source>
        <strain evidence="2">Thorbecke</strain>
    </source>
</reference>
<reference evidence="2" key="2">
    <citation type="submission" date="2025-08" db="UniProtKB">
        <authorList>
            <consortium name="Ensembl"/>
        </authorList>
    </citation>
    <scope>IDENTIFICATION</scope>
    <source>
        <strain evidence="2">Thorbecke</strain>
    </source>
</reference>
<sequence>MPKSKELVPSSGSDADSEDDNELKRKKHVAPEKPVKTQKMSGALSFSKQSGGSREESMFQIGKVLVLCAAKASARQGK</sequence>
<dbReference type="Proteomes" id="UP000001811">
    <property type="component" value="Chromosome 4"/>
</dbReference>
<evidence type="ECO:0000313" key="3">
    <source>
        <dbReference type="Proteomes" id="UP000001811"/>
    </source>
</evidence>
<proteinExistence type="predicted"/>
<evidence type="ECO:0000313" key="2">
    <source>
        <dbReference type="Ensembl" id="ENSOCUP00000016752.2"/>
    </source>
</evidence>
<dbReference type="Bgee" id="ENSOCUG00000006902">
    <property type="expression patterns" value="Expressed in autopod skin and 14 other cell types or tissues"/>
</dbReference>
<dbReference type="AlphaFoldDB" id="G1TII1"/>
<evidence type="ECO:0000256" key="1">
    <source>
        <dbReference type="SAM" id="MobiDB-lite"/>
    </source>
</evidence>
<dbReference type="EMBL" id="AAGW02060591">
    <property type="status" value="NOT_ANNOTATED_CDS"/>
    <property type="molecule type" value="Genomic_DNA"/>
</dbReference>
<reference evidence="2 3" key="1">
    <citation type="journal article" date="2011" name="Nature">
        <title>A high-resolution map of human evolutionary constraint using 29 mammals.</title>
        <authorList>
            <person name="Lindblad-Toh K."/>
            <person name="Garber M."/>
            <person name="Zuk O."/>
            <person name="Lin M.F."/>
            <person name="Parker B.J."/>
            <person name="Washietl S."/>
            <person name="Kheradpour P."/>
            <person name="Ernst J."/>
            <person name="Jordan G."/>
            <person name="Mauceli E."/>
            <person name="Ward L.D."/>
            <person name="Lowe C.B."/>
            <person name="Holloway A.K."/>
            <person name="Clamp M."/>
            <person name="Gnerre S."/>
            <person name="Alfoldi J."/>
            <person name="Beal K."/>
            <person name="Chang J."/>
            <person name="Clawson H."/>
            <person name="Cuff J."/>
            <person name="Di Palma F."/>
            <person name="Fitzgerald S."/>
            <person name="Flicek P."/>
            <person name="Guttman M."/>
            <person name="Hubisz M.J."/>
            <person name="Jaffe D.B."/>
            <person name="Jungreis I."/>
            <person name="Kent W.J."/>
            <person name="Kostka D."/>
            <person name="Lara M."/>
            <person name="Martins A.L."/>
            <person name="Massingham T."/>
            <person name="Moltke I."/>
            <person name="Raney B.J."/>
            <person name="Rasmussen M.D."/>
            <person name="Robinson J."/>
            <person name="Stark A."/>
            <person name="Vilella A.J."/>
            <person name="Wen J."/>
            <person name="Xie X."/>
            <person name="Zody M.C."/>
            <person name="Baldwin J."/>
            <person name="Bloom T."/>
            <person name="Chin C.W."/>
            <person name="Heiman D."/>
            <person name="Nicol R."/>
            <person name="Nusbaum C."/>
            <person name="Young S."/>
            <person name="Wilkinson J."/>
            <person name="Worley K.C."/>
            <person name="Kovar C.L."/>
            <person name="Muzny D.M."/>
            <person name="Gibbs R.A."/>
            <person name="Cree A."/>
            <person name="Dihn H.H."/>
            <person name="Fowler G."/>
            <person name="Jhangiani S."/>
            <person name="Joshi V."/>
            <person name="Lee S."/>
            <person name="Lewis L.R."/>
            <person name="Nazareth L.V."/>
            <person name="Okwuonu G."/>
            <person name="Santibanez J."/>
            <person name="Warren W.C."/>
            <person name="Mardis E.R."/>
            <person name="Weinstock G.M."/>
            <person name="Wilson R.K."/>
            <person name="Delehaunty K."/>
            <person name="Dooling D."/>
            <person name="Fronik C."/>
            <person name="Fulton L."/>
            <person name="Fulton B."/>
            <person name="Graves T."/>
            <person name="Minx P."/>
            <person name="Sodergren E."/>
            <person name="Birney E."/>
            <person name="Margulies E.H."/>
            <person name="Herrero J."/>
            <person name="Green E.D."/>
            <person name="Haussler D."/>
            <person name="Siepel A."/>
            <person name="Goldman N."/>
            <person name="Pollard K.S."/>
            <person name="Pedersen J.S."/>
            <person name="Lander E.S."/>
            <person name="Kellis M."/>
        </authorList>
    </citation>
    <scope>NUCLEOTIDE SEQUENCE [LARGE SCALE GENOMIC DNA]</scope>
    <source>
        <strain evidence="2 3">Thorbecke inbred</strain>
    </source>
</reference>
<feature type="compositionally biased region" description="Polar residues" evidence="1">
    <location>
        <begin position="38"/>
        <end position="52"/>
    </location>
</feature>
<keyword evidence="3" id="KW-1185">Reference proteome</keyword>
<dbReference type="HOGENOM" id="CLU_104273_1_1_1"/>
<dbReference type="PaxDb" id="9986-ENSOCUP00000016752"/>